<sequence>MHIYANPKRFLSLAQWLTPLLFWSGLVLSLGAIVWGIINVAPDRLMGESVRILFIHVPAAWLGMGGWAGIAISSAVLLIWKHPLASIAARAIALPGMTFTAICLATGSIWGRPTWGTWWVWDGRLTSMLVLLFLYAGYIALAQATAREGGSVKIAAIFGIVGAINIPIINRSVVWWNSLHQPPSITAGGSSIDASYLWPLLAAVIGFSLLFGGIVLMRMRALIAEQQVEARLRRRALDDDAPVAARPMAESA</sequence>
<dbReference type="RefSeq" id="WP_218404874.1">
    <property type="nucleotide sequence ID" value="NZ_JAGSPC010000001.1"/>
</dbReference>
<accession>A0A9X1JMQ9</accession>
<dbReference type="InterPro" id="IPR002541">
    <property type="entry name" value="Cyt_c_assembly"/>
</dbReference>
<dbReference type="GO" id="GO:0015232">
    <property type="term" value="F:heme transmembrane transporter activity"/>
    <property type="evidence" value="ECO:0007669"/>
    <property type="project" value="InterPro"/>
</dbReference>
<evidence type="ECO:0000256" key="5">
    <source>
        <dbReference type="ARBA" id="ARBA00022692"/>
    </source>
</evidence>
<dbReference type="EMBL" id="JAGSPC010000001">
    <property type="protein sequence ID" value="MBV7259674.1"/>
    <property type="molecule type" value="Genomic_DNA"/>
</dbReference>
<evidence type="ECO:0000259" key="10">
    <source>
        <dbReference type="Pfam" id="PF01578"/>
    </source>
</evidence>
<protein>
    <recommendedName>
        <fullName evidence="4 9">Heme exporter protein C</fullName>
    </recommendedName>
    <alternativeName>
        <fullName evidence="9">Cytochrome c-type biogenesis protein</fullName>
    </alternativeName>
</protein>
<evidence type="ECO:0000256" key="3">
    <source>
        <dbReference type="ARBA" id="ARBA00005840"/>
    </source>
</evidence>
<dbReference type="PANTHER" id="PTHR30071">
    <property type="entry name" value="HEME EXPORTER PROTEIN C"/>
    <property type="match status" value="1"/>
</dbReference>
<keyword evidence="9" id="KW-0813">Transport</keyword>
<dbReference type="Proteomes" id="UP001138681">
    <property type="component" value="Unassembled WGS sequence"/>
</dbReference>
<dbReference type="Pfam" id="PF01578">
    <property type="entry name" value="Cytochrom_C_asm"/>
    <property type="match status" value="1"/>
</dbReference>
<keyword evidence="9" id="KW-1003">Cell membrane</keyword>
<gene>
    <name evidence="11" type="primary">ccsA</name>
    <name evidence="9" type="synonym">ccmC</name>
    <name evidence="11" type="ORF">KCG46_08835</name>
</gene>
<keyword evidence="9" id="KW-0997">Cell inner membrane</keyword>
<keyword evidence="6 9" id="KW-0201">Cytochrome c-type biogenesis</keyword>
<feature type="transmembrane region" description="Helical" evidence="9">
    <location>
        <begin position="123"/>
        <end position="142"/>
    </location>
</feature>
<evidence type="ECO:0000256" key="2">
    <source>
        <dbReference type="ARBA" id="ARBA00004141"/>
    </source>
</evidence>
<feature type="transmembrane region" description="Helical" evidence="9">
    <location>
        <begin position="196"/>
        <end position="217"/>
    </location>
</feature>
<dbReference type="NCBIfam" id="TIGR01191">
    <property type="entry name" value="ccmC"/>
    <property type="match status" value="1"/>
</dbReference>
<evidence type="ECO:0000313" key="11">
    <source>
        <dbReference type="EMBL" id="MBV7259674.1"/>
    </source>
</evidence>
<keyword evidence="7 9" id="KW-1133">Transmembrane helix</keyword>
<dbReference type="GO" id="GO:0017004">
    <property type="term" value="P:cytochrome complex assembly"/>
    <property type="evidence" value="ECO:0007669"/>
    <property type="project" value="UniProtKB-KW"/>
</dbReference>
<dbReference type="InterPro" id="IPR003557">
    <property type="entry name" value="Cyt_c_biogenesis_CcmC"/>
</dbReference>
<proteinExistence type="inferred from homology"/>
<organism evidence="11 12">
    <name type="scientific">Erythrobacter crassostreae</name>
    <dbReference type="NCBI Taxonomy" id="2828328"/>
    <lineage>
        <taxon>Bacteria</taxon>
        <taxon>Pseudomonadati</taxon>
        <taxon>Pseudomonadota</taxon>
        <taxon>Alphaproteobacteria</taxon>
        <taxon>Sphingomonadales</taxon>
        <taxon>Erythrobacteraceae</taxon>
        <taxon>Erythrobacter/Porphyrobacter group</taxon>
        <taxon>Erythrobacter</taxon>
    </lineage>
</organism>
<keyword evidence="5 9" id="KW-0812">Transmembrane</keyword>
<dbReference type="PANTHER" id="PTHR30071:SF1">
    <property type="entry name" value="CYTOCHROME B_B6 PROTEIN-RELATED"/>
    <property type="match status" value="1"/>
</dbReference>
<comment type="similarity">
    <text evidence="3 9">Belongs to the CcmC/CycZ/HelC family.</text>
</comment>
<dbReference type="InterPro" id="IPR045062">
    <property type="entry name" value="Cyt_c_biogenesis_CcsA/CcmC"/>
</dbReference>
<evidence type="ECO:0000313" key="12">
    <source>
        <dbReference type="Proteomes" id="UP001138681"/>
    </source>
</evidence>
<evidence type="ECO:0000256" key="9">
    <source>
        <dbReference type="RuleBase" id="RU364092"/>
    </source>
</evidence>
<dbReference type="AlphaFoldDB" id="A0A9X1JMQ9"/>
<dbReference type="GO" id="GO:0005886">
    <property type="term" value="C:plasma membrane"/>
    <property type="evidence" value="ECO:0007669"/>
    <property type="project" value="UniProtKB-SubCell"/>
</dbReference>
<evidence type="ECO:0000256" key="1">
    <source>
        <dbReference type="ARBA" id="ARBA00002442"/>
    </source>
</evidence>
<evidence type="ECO:0000256" key="8">
    <source>
        <dbReference type="ARBA" id="ARBA00023136"/>
    </source>
</evidence>
<comment type="caution">
    <text evidence="11">The sequence shown here is derived from an EMBL/GenBank/DDBJ whole genome shotgun (WGS) entry which is preliminary data.</text>
</comment>
<evidence type="ECO:0000256" key="7">
    <source>
        <dbReference type="ARBA" id="ARBA00022989"/>
    </source>
</evidence>
<comment type="subcellular location">
    <subcellularLocation>
        <location evidence="9">Cell inner membrane</location>
    </subcellularLocation>
    <subcellularLocation>
        <location evidence="2">Membrane</location>
        <topology evidence="2">Multi-pass membrane protein</topology>
    </subcellularLocation>
</comment>
<feature type="domain" description="Cytochrome c assembly protein" evidence="10">
    <location>
        <begin position="11"/>
        <end position="180"/>
    </location>
</feature>
<name>A0A9X1JMQ9_9SPHN</name>
<keyword evidence="8 9" id="KW-0472">Membrane</keyword>
<feature type="transmembrane region" description="Helical" evidence="9">
    <location>
        <begin position="20"/>
        <end position="38"/>
    </location>
</feature>
<feature type="transmembrane region" description="Helical" evidence="9">
    <location>
        <begin position="58"/>
        <end position="80"/>
    </location>
</feature>
<dbReference type="GO" id="GO:0020037">
    <property type="term" value="F:heme binding"/>
    <property type="evidence" value="ECO:0007669"/>
    <property type="project" value="InterPro"/>
</dbReference>
<feature type="transmembrane region" description="Helical" evidence="9">
    <location>
        <begin position="154"/>
        <end position="176"/>
    </location>
</feature>
<evidence type="ECO:0000256" key="6">
    <source>
        <dbReference type="ARBA" id="ARBA00022748"/>
    </source>
</evidence>
<feature type="transmembrane region" description="Helical" evidence="9">
    <location>
        <begin position="92"/>
        <end position="111"/>
    </location>
</feature>
<comment type="function">
    <text evidence="1 9">Required for the export of heme to the periplasm for the biogenesis of c-type cytochromes.</text>
</comment>
<keyword evidence="12" id="KW-1185">Reference proteome</keyword>
<reference evidence="11" key="1">
    <citation type="submission" date="2021-04" db="EMBL/GenBank/DDBJ databases">
        <authorList>
            <person name="Pira H."/>
            <person name="Risdian C."/>
            <person name="Wink J."/>
        </authorList>
    </citation>
    <scope>NUCLEOTIDE SEQUENCE</scope>
    <source>
        <strain evidence="11">WH158</strain>
    </source>
</reference>
<evidence type="ECO:0000256" key="4">
    <source>
        <dbReference type="ARBA" id="ARBA00016463"/>
    </source>
</evidence>